<dbReference type="SMART" id="SM00267">
    <property type="entry name" value="GGDEF"/>
    <property type="match status" value="1"/>
</dbReference>
<protein>
    <submittedName>
        <fullName evidence="3">Diguanylate cyclase/phosphodiesterase (GGDEF &amp; EAL domains) with PAS/PAC sensor(S)</fullName>
    </submittedName>
</protein>
<keyword evidence="1" id="KW-0472">Membrane</keyword>
<reference evidence="3" key="1">
    <citation type="submission" date="2015-10" db="EMBL/GenBank/DDBJ databases">
        <authorList>
            <person name="Gilbert D.G."/>
        </authorList>
    </citation>
    <scope>NUCLEOTIDE SEQUENCE</scope>
</reference>
<keyword evidence="1" id="KW-0812">Transmembrane</keyword>
<dbReference type="Pfam" id="PF00990">
    <property type="entry name" value="GGDEF"/>
    <property type="match status" value="1"/>
</dbReference>
<dbReference type="InterPro" id="IPR043128">
    <property type="entry name" value="Rev_trsase/Diguanyl_cyclase"/>
</dbReference>
<proteinExistence type="predicted"/>
<accession>A0A160TNN8</accession>
<feature type="transmembrane region" description="Helical" evidence="1">
    <location>
        <begin position="36"/>
        <end position="57"/>
    </location>
</feature>
<feature type="transmembrane region" description="Helical" evidence="1">
    <location>
        <begin position="147"/>
        <end position="169"/>
    </location>
</feature>
<dbReference type="Gene3D" id="3.30.70.270">
    <property type="match status" value="1"/>
</dbReference>
<feature type="domain" description="GGDEF" evidence="2">
    <location>
        <begin position="252"/>
        <end position="381"/>
    </location>
</feature>
<evidence type="ECO:0000313" key="3">
    <source>
        <dbReference type="EMBL" id="CUS46288.1"/>
    </source>
</evidence>
<feature type="transmembrane region" description="Helical" evidence="1">
    <location>
        <begin position="92"/>
        <end position="110"/>
    </location>
</feature>
<dbReference type="GO" id="GO:1902201">
    <property type="term" value="P:negative regulation of bacterial-type flagellum-dependent cell motility"/>
    <property type="evidence" value="ECO:0007669"/>
    <property type="project" value="TreeGrafter"/>
</dbReference>
<feature type="transmembrane region" description="Helical" evidence="1">
    <location>
        <begin position="189"/>
        <end position="211"/>
    </location>
</feature>
<feature type="transmembrane region" description="Helical" evidence="1">
    <location>
        <begin position="122"/>
        <end position="140"/>
    </location>
</feature>
<gene>
    <name evidence="3" type="ORF">MGWOODY_Smn287</name>
</gene>
<dbReference type="SUPFAM" id="SSF55073">
    <property type="entry name" value="Nucleotide cyclase"/>
    <property type="match status" value="1"/>
</dbReference>
<feature type="transmembrane region" description="Helical" evidence="1">
    <location>
        <begin position="63"/>
        <end position="80"/>
    </location>
</feature>
<dbReference type="InterPro" id="IPR029787">
    <property type="entry name" value="Nucleotide_cyclase"/>
</dbReference>
<sequence>MNGAVFALAVNAGMALLFAASFAVIALSYRAQRSALWFCAGYAVGALTPVSELLVRFSDVPDPFVVTSYATFLASLLLMTAGLQSFHGQRRAWGVIGALFLLGMALRAAIWGGARNTIAYELVFQVPFAIAALLAALTAFRVGRKKPLYLILSSSYGLIALHFATKPFFAVAFGSGRTAQEYSTSTYALFSQACTGILMVGTGLLLLLLVVQKAVAQSQLDAETDPLSDIANRRGFDRQAQQAFARADRLGRPLSAVMFDLDHFKAINDTHGHDVGDQVIAAFAGLLQRAAPQSAIVARIGGEEFAMLLERTTAESACLSAQAIRVAIADLATGGLPPVTVSGGVAERREGDSLADLMRRADRASYRAKEEGRNRICTARDVIEPALGQNVVTLNVRRA</sequence>
<dbReference type="PROSITE" id="PS50887">
    <property type="entry name" value="GGDEF"/>
    <property type="match status" value="1"/>
</dbReference>
<dbReference type="GO" id="GO:0005886">
    <property type="term" value="C:plasma membrane"/>
    <property type="evidence" value="ECO:0007669"/>
    <property type="project" value="TreeGrafter"/>
</dbReference>
<keyword evidence="1" id="KW-1133">Transmembrane helix</keyword>
<dbReference type="PANTHER" id="PTHR45138:SF9">
    <property type="entry name" value="DIGUANYLATE CYCLASE DGCM-RELATED"/>
    <property type="match status" value="1"/>
</dbReference>
<name>A0A160TNN8_9ZZZZ</name>
<dbReference type="AlphaFoldDB" id="A0A160TNN8"/>
<dbReference type="GO" id="GO:0043709">
    <property type="term" value="P:cell adhesion involved in single-species biofilm formation"/>
    <property type="evidence" value="ECO:0007669"/>
    <property type="project" value="TreeGrafter"/>
</dbReference>
<dbReference type="InterPro" id="IPR050469">
    <property type="entry name" value="Diguanylate_Cyclase"/>
</dbReference>
<feature type="transmembrane region" description="Helical" evidence="1">
    <location>
        <begin position="6"/>
        <end position="29"/>
    </location>
</feature>
<dbReference type="FunFam" id="3.30.70.270:FF:000001">
    <property type="entry name" value="Diguanylate cyclase domain protein"/>
    <property type="match status" value="1"/>
</dbReference>
<evidence type="ECO:0000259" key="2">
    <source>
        <dbReference type="PROSITE" id="PS50887"/>
    </source>
</evidence>
<dbReference type="InterPro" id="IPR000160">
    <property type="entry name" value="GGDEF_dom"/>
</dbReference>
<dbReference type="EMBL" id="CZQE01000353">
    <property type="protein sequence ID" value="CUS46288.1"/>
    <property type="molecule type" value="Genomic_DNA"/>
</dbReference>
<dbReference type="NCBIfam" id="TIGR00254">
    <property type="entry name" value="GGDEF"/>
    <property type="match status" value="1"/>
</dbReference>
<dbReference type="PANTHER" id="PTHR45138">
    <property type="entry name" value="REGULATORY COMPONENTS OF SENSORY TRANSDUCTION SYSTEM"/>
    <property type="match status" value="1"/>
</dbReference>
<dbReference type="CDD" id="cd01949">
    <property type="entry name" value="GGDEF"/>
    <property type="match status" value="1"/>
</dbReference>
<dbReference type="GO" id="GO:0052621">
    <property type="term" value="F:diguanylate cyclase activity"/>
    <property type="evidence" value="ECO:0007669"/>
    <property type="project" value="TreeGrafter"/>
</dbReference>
<evidence type="ECO:0000256" key="1">
    <source>
        <dbReference type="SAM" id="Phobius"/>
    </source>
</evidence>
<organism evidence="3">
    <name type="scientific">hydrothermal vent metagenome</name>
    <dbReference type="NCBI Taxonomy" id="652676"/>
    <lineage>
        <taxon>unclassified sequences</taxon>
        <taxon>metagenomes</taxon>
        <taxon>ecological metagenomes</taxon>
    </lineage>
</organism>